<feature type="compositionally biased region" description="Polar residues" evidence="1">
    <location>
        <begin position="1"/>
        <end position="14"/>
    </location>
</feature>
<evidence type="ECO:0000256" key="1">
    <source>
        <dbReference type="SAM" id="MobiDB-lite"/>
    </source>
</evidence>
<evidence type="ECO:0000313" key="4">
    <source>
        <dbReference type="Proteomes" id="UP001058974"/>
    </source>
</evidence>
<sequence>MAYPTEGSNPNLTDSPPCKDLMTPPADSLPTLPFDLIIEILYRLPVKLLIQLRSVCKSKSLNSIIFNPSFVRKHLNASTTRLLHFAAYQNPFYLFNLKSYPLQSIMATDITTNFTQLGFPCYNDNINNLYYIACSCDGILCLADQYQHTVVLWNPSIRKFKKLPPFQYPQLVNTELYVTYGFGYDPVSDHYKVVALYNSGIHDDTTTVQVLTLGTHYWRRLPAFPFGVIFDDGAGKCVCGTVNWLAYIDIINWLAYTEISETRRFIVSFDLAKESYQKISLPPDHRRRDGWNIKLFVWRDCLGIIFDHDVWVMETYGIQESWVKLFSVSFLQDPRMSSILTKASYICDGQLLLELKEKQKMKLIVYDSKNDTFKVTKFLNTSEICVESLLSPDM</sequence>
<dbReference type="InterPro" id="IPR036047">
    <property type="entry name" value="F-box-like_dom_sf"/>
</dbReference>
<dbReference type="InterPro" id="IPR013187">
    <property type="entry name" value="F-box-assoc_dom_typ3"/>
</dbReference>
<feature type="region of interest" description="Disordered" evidence="1">
    <location>
        <begin position="1"/>
        <end position="20"/>
    </location>
</feature>
<organism evidence="3 4">
    <name type="scientific">Pisum sativum</name>
    <name type="common">Garden pea</name>
    <name type="synonym">Lathyrus oleraceus</name>
    <dbReference type="NCBI Taxonomy" id="3888"/>
    <lineage>
        <taxon>Eukaryota</taxon>
        <taxon>Viridiplantae</taxon>
        <taxon>Streptophyta</taxon>
        <taxon>Embryophyta</taxon>
        <taxon>Tracheophyta</taxon>
        <taxon>Spermatophyta</taxon>
        <taxon>Magnoliopsida</taxon>
        <taxon>eudicotyledons</taxon>
        <taxon>Gunneridae</taxon>
        <taxon>Pentapetalae</taxon>
        <taxon>rosids</taxon>
        <taxon>fabids</taxon>
        <taxon>Fabales</taxon>
        <taxon>Fabaceae</taxon>
        <taxon>Papilionoideae</taxon>
        <taxon>50 kb inversion clade</taxon>
        <taxon>NPAAA clade</taxon>
        <taxon>Hologalegina</taxon>
        <taxon>IRL clade</taxon>
        <taxon>Fabeae</taxon>
        <taxon>Lathyrus</taxon>
    </lineage>
</organism>
<evidence type="ECO:0000259" key="2">
    <source>
        <dbReference type="PROSITE" id="PS50181"/>
    </source>
</evidence>
<dbReference type="EMBL" id="JAMSHJ010000001">
    <property type="protein sequence ID" value="KAI5440367.1"/>
    <property type="molecule type" value="Genomic_DNA"/>
</dbReference>
<comment type="caution">
    <text evidence="3">The sequence shown here is derived from an EMBL/GenBank/DDBJ whole genome shotgun (WGS) entry which is preliminary data.</text>
</comment>
<dbReference type="SUPFAM" id="SSF81383">
    <property type="entry name" value="F-box domain"/>
    <property type="match status" value="1"/>
</dbReference>
<reference evidence="3 4" key="1">
    <citation type="journal article" date="2022" name="Nat. Genet.">
        <title>Improved pea reference genome and pan-genome highlight genomic features and evolutionary characteristics.</title>
        <authorList>
            <person name="Yang T."/>
            <person name="Liu R."/>
            <person name="Luo Y."/>
            <person name="Hu S."/>
            <person name="Wang D."/>
            <person name="Wang C."/>
            <person name="Pandey M.K."/>
            <person name="Ge S."/>
            <person name="Xu Q."/>
            <person name="Li N."/>
            <person name="Li G."/>
            <person name="Huang Y."/>
            <person name="Saxena R.K."/>
            <person name="Ji Y."/>
            <person name="Li M."/>
            <person name="Yan X."/>
            <person name="He Y."/>
            <person name="Liu Y."/>
            <person name="Wang X."/>
            <person name="Xiang C."/>
            <person name="Varshney R.K."/>
            <person name="Ding H."/>
            <person name="Gao S."/>
            <person name="Zong X."/>
        </authorList>
    </citation>
    <scope>NUCLEOTIDE SEQUENCE [LARGE SCALE GENOMIC DNA]</scope>
    <source>
        <strain evidence="3 4">cv. Zhongwan 6</strain>
    </source>
</reference>
<dbReference type="InterPro" id="IPR050796">
    <property type="entry name" value="SCF_F-box_component"/>
</dbReference>
<dbReference type="OrthoDB" id="591557at2759"/>
<gene>
    <name evidence="3" type="ORF">KIW84_010023</name>
</gene>
<evidence type="ECO:0000313" key="3">
    <source>
        <dbReference type="EMBL" id="KAI5440367.1"/>
    </source>
</evidence>
<dbReference type="Proteomes" id="UP001058974">
    <property type="component" value="Chromosome 1"/>
</dbReference>
<keyword evidence="4" id="KW-1185">Reference proteome</keyword>
<dbReference type="Gramene" id="Psat01G0002300-T1">
    <property type="protein sequence ID" value="KAI5440367.1"/>
    <property type="gene ID" value="KIW84_010023"/>
</dbReference>
<dbReference type="PANTHER" id="PTHR31672:SF13">
    <property type="entry name" value="F-BOX PROTEIN CPR30-LIKE"/>
    <property type="match status" value="1"/>
</dbReference>
<dbReference type="InterPro" id="IPR017451">
    <property type="entry name" value="F-box-assoc_interact_dom"/>
</dbReference>
<dbReference type="Pfam" id="PF00646">
    <property type="entry name" value="F-box"/>
    <property type="match status" value="1"/>
</dbReference>
<name>A0A9D4YK29_PEA</name>
<dbReference type="SMART" id="SM00256">
    <property type="entry name" value="FBOX"/>
    <property type="match status" value="1"/>
</dbReference>
<dbReference type="Pfam" id="PF08268">
    <property type="entry name" value="FBA_3"/>
    <property type="match status" value="1"/>
</dbReference>
<dbReference type="AlphaFoldDB" id="A0A9D4YK29"/>
<protein>
    <recommendedName>
        <fullName evidence="2">F-box domain-containing protein</fullName>
    </recommendedName>
</protein>
<dbReference type="NCBIfam" id="TIGR01640">
    <property type="entry name" value="F_box_assoc_1"/>
    <property type="match status" value="1"/>
</dbReference>
<dbReference type="InterPro" id="IPR001810">
    <property type="entry name" value="F-box_dom"/>
</dbReference>
<feature type="domain" description="F-box" evidence="2">
    <location>
        <begin position="26"/>
        <end position="74"/>
    </location>
</feature>
<dbReference type="PROSITE" id="PS50181">
    <property type="entry name" value="FBOX"/>
    <property type="match status" value="1"/>
</dbReference>
<accession>A0A9D4YK29</accession>
<dbReference type="CDD" id="cd22157">
    <property type="entry name" value="F-box_AtFBW1-like"/>
    <property type="match status" value="1"/>
</dbReference>
<dbReference type="PANTHER" id="PTHR31672">
    <property type="entry name" value="BNACNNG10540D PROTEIN"/>
    <property type="match status" value="1"/>
</dbReference>
<proteinExistence type="predicted"/>